<proteinExistence type="predicted"/>
<dbReference type="PROSITE" id="PS00135">
    <property type="entry name" value="TRYPSIN_SER"/>
    <property type="match status" value="1"/>
</dbReference>
<dbReference type="RefSeq" id="XP_060060789.1">
    <property type="nucleotide sequence ID" value="XM_060204806.1"/>
</dbReference>
<dbReference type="Pfam" id="PF00089">
    <property type="entry name" value="Trypsin"/>
    <property type="match status" value="1"/>
</dbReference>
<evidence type="ECO:0000256" key="5">
    <source>
        <dbReference type="ARBA" id="ARBA00023180"/>
    </source>
</evidence>
<dbReference type="GO" id="GO:0006508">
    <property type="term" value="P:proteolysis"/>
    <property type="evidence" value="ECO:0007669"/>
    <property type="project" value="UniProtKB-KW"/>
</dbReference>
<evidence type="ECO:0000256" key="1">
    <source>
        <dbReference type="ARBA" id="ARBA00022670"/>
    </source>
</evidence>
<keyword evidence="3 6" id="KW-0378">Hydrolase</keyword>
<keyword evidence="6" id="KW-0720">Serine protease</keyword>
<dbReference type="InterPro" id="IPR001314">
    <property type="entry name" value="Peptidase_S1A"/>
</dbReference>
<keyword evidence="4" id="KW-1015">Disulfide bond</keyword>
<dbReference type="PANTHER" id="PTHR24253:SF159">
    <property type="entry name" value="SERINE PROTEASE 42"/>
    <property type="match status" value="1"/>
</dbReference>
<dbReference type="InterPro" id="IPR001254">
    <property type="entry name" value="Trypsin_dom"/>
</dbReference>
<dbReference type="InterPro" id="IPR033116">
    <property type="entry name" value="TRYPSIN_SER"/>
</dbReference>
<organism evidence="10 12">
    <name type="scientific">Erinaceus europaeus</name>
    <name type="common">Western European hedgehog</name>
    <dbReference type="NCBI Taxonomy" id="9365"/>
    <lineage>
        <taxon>Eukaryota</taxon>
        <taxon>Metazoa</taxon>
        <taxon>Chordata</taxon>
        <taxon>Craniata</taxon>
        <taxon>Vertebrata</taxon>
        <taxon>Euteleostomi</taxon>
        <taxon>Mammalia</taxon>
        <taxon>Eutheria</taxon>
        <taxon>Laurasiatheria</taxon>
        <taxon>Eulipotyphla</taxon>
        <taxon>Erinaceidae</taxon>
        <taxon>Erinaceinae</taxon>
        <taxon>Erinaceus</taxon>
    </lineage>
</organism>
<protein>
    <submittedName>
        <fullName evidence="11 12">Serine protease 42</fullName>
    </submittedName>
</protein>
<dbReference type="InterPro" id="IPR018114">
    <property type="entry name" value="TRYPSIN_HIS"/>
</dbReference>
<evidence type="ECO:0000256" key="4">
    <source>
        <dbReference type="ARBA" id="ARBA00023157"/>
    </source>
</evidence>
<accession>A0ABM3YI91</accession>
<dbReference type="InterPro" id="IPR009003">
    <property type="entry name" value="Peptidase_S1_PA"/>
</dbReference>
<dbReference type="GeneID" id="132542104"/>
<evidence type="ECO:0000256" key="7">
    <source>
        <dbReference type="SAM" id="MobiDB-lite"/>
    </source>
</evidence>
<feature type="chain" id="PRO_5045025635" evidence="8">
    <location>
        <begin position="33"/>
        <end position="386"/>
    </location>
</feature>
<evidence type="ECO:0000313" key="13">
    <source>
        <dbReference type="RefSeq" id="XP_060060790.1"/>
    </source>
</evidence>
<dbReference type="Proteomes" id="UP001652624">
    <property type="component" value="Chromosome 12"/>
</dbReference>
<feature type="domain" description="Peptidase S1" evidence="9">
    <location>
        <begin position="123"/>
        <end position="359"/>
    </location>
</feature>
<dbReference type="SMART" id="SM00020">
    <property type="entry name" value="Tryp_SPc"/>
    <property type="match status" value="1"/>
</dbReference>
<feature type="region of interest" description="Disordered" evidence="7">
    <location>
        <begin position="32"/>
        <end position="106"/>
    </location>
</feature>
<dbReference type="RefSeq" id="XP_060060790.1">
    <property type="nucleotide sequence ID" value="XM_060204807.1"/>
</dbReference>
<reference evidence="11 12" key="1">
    <citation type="submission" date="2025-05" db="UniProtKB">
        <authorList>
            <consortium name="RefSeq"/>
        </authorList>
    </citation>
    <scope>IDENTIFICATION</scope>
</reference>
<evidence type="ECO:0000256" key="3">
    <source>
        <dbReference type="ARBA" id="ARBA00022801"/>
    </source>
</evidence>
<dbReference type="GO" id="GO:0008233">
    <property type="term" value="F:peptidase activity"/>
    <property type="evidence" value="ECO:0007669"/>
    <property type="project" value="UniProtKB-KW"/>
</dbReference>
<gene>
    <name evidence="12" type="primary">LOC132542104</name>
    <name evidence="13" type="synonym">LOC132542105</name>
    <name evidence="11" type="synonym">PRSS42</name>
</gene>
<keyword evidence="2 8" id="KW-0732">Signal</keyword>
<feature type="compositionally biased region" description="Low complexity" evidence="7">
    <location>
        <begin position="35"/>
        <end position="104"/>
    </location>
</feature>
<dbReference type="PANTHER" id="PTHR24253">
    <property type="entry name" value="TRANSMEMBRANE PROTEASE SERINE"/>
    <property type="match status" value="1"/>
</dbReference>
<dbReference type="RefSeq" id="XP_060060788.1">
    <property type="nucleotide sequence ID" value="XM_060204805.1"/>
</dbReference>
<dbReference type="PRINTS" id="PR00722">
    <property type="entry name" value="CHYMOTRYPSIN"/>
</dbReference>
<dbReference type="CDD" id="cd00190">
    <property type="entry name" value="Tryp_SPc"/>
    <property type="match status" value="1"/>
</dbReference>
<dbReference type="PROSITE" id="PS00134">
    <property type="entry name" value="TRYPSIN_HIS"/>
    <property type="match status" value="1"/>
</dbReference>
<feature type="signal peptide" evidence="8">
    <location>
        <begin position="1"/>
        <end position="32"/>
    </location>
</feature>
<dbReference type="PROSITE" id="PS50240">
    <property type="entry name" value="TRYPSIN_DOM"/>
    <property type="match status" value="1"/>
</dbReference>
<keyword evidence="10" id="KW-1185">Reference proteome</keyword>
<name>A0ABM3YI91_ERIEU</name>
<keyword evidence="5" id="KW-0325">Glycoprotein</keyword>
<keyword evidence="1 6" id="KW-0645">Protease</keyword>
<evidence type="ECO:0000313" key="11">
    <source>
        <dbReference type="RefSeq" id="XP_060060788.1"/>
    </source>
</evidence>
<evidence type="ECO:0000256" key="8">
    <source>
        <dbReference type="SAM" id="SignalP"/>
    </source>
</evidence>
<evidence type="ECO:0000256" key="2">
    <source>
        <dbReference type="ARBA" id="ARBA00022729"/>
    </source>
</evidence>
<dbReference type="Gene3D" id="2.40.10.10">
    <property type="entry name" value="Trypsin-like serine proteases"/>
    <property type="match status" value="2"/>
</dbReference>
<sequence>MASPGPRRPLGLLLRLLLPLLLLASRLRVAGGQDPATGPSAPASPSGGLPADPGTTPGTLTATPGTLTATPGTLTATPGTLTATPGTLTATPRSSRAPGSSGPAIDPNLLAFSPDCGRVFEKILGGQDAKEGKWPWQVSLRIRNRHVCGGTLITQNWVLSAAHCILSRSYYSVKIGGLSVYEEATSLVIPIRRVIVHPKFSMMGIIQHDLALLQLVRSVNFTASTHPVCIPMEALRVEAGTQCWVTGWGRREESGDSLVSPVLQEVDQYIIYYERCNRMIQQALFTERNKVVKGMVCGYKEEGKDACKGDSGGPLLCELNLTWVQVGIVSWGVGCGRREVPGVYTDVALYSKWLVDVVNQAISLYPGGLLLLPLCLALPLGTLLSL</sequence>
<dbReference type="InterPro" id="IPR043504">
    <property type="entry name" value="Peptidase_S1_PA_chymotrypsin"/>
</dbReference>
<evidence type="ECO:0000313" key="12">
    <source>
        <dbReference type="RefSeq" id="XP_060060789.1"/>
    </source>
</evidence>
<dbReference type="SUPFAM" id="SSF50494">
    <property type="entry name" value="Trypsin-like serine proteases"/>
    <property type="match status" value="1"/>
</dbReference>
<evidence type="ECO:0000313" key="10">
    <source>
        <dbReference type="Proteomes" id="UP001652624"/>
    </source>
</evidence>
<evidence type="ECO:0000256" key="6">
    <source>
        <dbReference type="RuleBase" id="RU363034"/>
    </source>
</evidence>
<evidence type="ECO:0000259" key="9">
    <source>
        <dbReference type="PROSITE" id="PS50240"/>
    </source>
</evidence>